<dbReference type="PANTHER" id="PTHR32071">
    <property type="entry name" value="TRANSCRIPTIONAL REGULATORY PROTEIN"/>
    <property type="match status" value="1"/>
</dbReference>
<evidence type="ECO:0000259" key="8">
    <source>
        <dbReference type="PROSITE" id="PS51371"/>
    </source>
</evidence>
<dbReference type="PROSITE" id="PS00676">
    <property type="entry name" value="SIGMA54_INTERACT_2"/>
    <property type="match status" value="1"/>
</dbReference>
<dbReference type="InterPro" id="IPR009057">
    <property type="entry name" value="Homeodomain-like_sf"/>
</dbReference>
<dbReference type="CDD" id="cd02205">
    <property type="entry name" value="CBS_pair_SF"/>
    <property type="match status" value="1"/>
</dbReference>
<dbReference type="Gene3D" id="1.10.8.60">
    <property type="match status" value="1"/>
</dbReference>
<feature type="domain" description="PAS" evidence="7">
    <location>
        <begin position="124"/>
        <end position="175"/>
    </location>
</feature>
<gene>
    <name evidence="9" type="primary">norR_26</name>
    <name evidence="9" type="ORF">SDC9_15133</name>
</gene>
<keyword evidence="5" id="KW-0804">Transcription</keyword>
<keyword evidence="1" id="KW-0547">Nucleotide-binding</keyword>
<dbReference type="CDD" id="cd00009">
    <property type="entry name" value="AAA"/>
    <property type="match status" value="1"/>
</dbReference>
<evidence type="ECO:0000256" key="3">
    <source>
        <dbReference type="ARBA" id="ARBA00023015"/>
    </source>
</evidence>
<dbReference type="NCBIfam" id="TIGR00229">
    <property type="entry name" value="sensory_box"/>
    <property type="match status" value="2"/>
</dbReference>
<dbReference type="GO" id="GO:0043565">
    <property type="term" value="F:sequence-specific DNA binding"/>
    <property type="evidence" value="ECO:0007669"/>
    <property type="project" value="InterPro"/>
</dbReference>
<dbReference type="InterPro" id="IPR025944">
    <property type="entry name" value="Sigma_54_int_dom_CS"/>
</dbReference>
<evidence type="ECO:0000256" key="1">
    <source>
        <dbReference type="ARBA" id="ARBA00022741"/>
    </source>
</evidence>
<evidence type="ECO:0000259" key="6">
    <source>
        <dbReference type="PROSITE" id="PS50045"/>
    </source>
</evidence>
<dbReference type="PROSITE" id="PS00688">
    <property type="entry name" value="SIGMA54_INTERACT_3"/>
    <property type="match status" value="1"/>
</dbReference>
<protein>
    <submittedName>
        <fullName evidence="9">Anaerobic nitric oxide reductase transcription regulator NorR</fullName>
    </submittedName>
</protein>
<name>A0A644TT16_9ZZZZ</name>
<dbReference type="Gene3D" id="3.40.50.300">
    <property type="entry name" value="P-loop containing nucleotide triphosphate hydrolases"/>
    <property type="match status" value="1"/>
</dbReference>
<dbReference type="InterPro" id="IPR025943">
    <property type="entry name" value="Sigma_54_int_dom_ATP-bd_2"/>
</dbReference>
<dbReference type="Pfam" id="PF00989">
    <property type="entry name" value="PAS"/>
    <property type="match status" value="2"/>
</dbReference>
<comment type="caution">
    <text evidence="9">The sequence shown here is derived from an EMBL/GenBank/DDBJ whole genome shotgun (WGS) entry which is preliminary data.</text>
</comment>
<dbReference type="InterPro" id="IPR003593">
    <property type="entry name" value="AAA+_ATPase"/>
</dbReference>
<feature type="domain" description="CBS" evidence="8">
    <location>
        <begin position="7"/>
        <end position="63"/>
    </location>
</feature>
<keyword evidence="2" id="KW-0067">ATP-binding</keyword>
<feature type="domain" description="Sigma-54 factor interaction" evidence="6">
    <location>
        <begin position="380"/>
        <end position="610"/>
    </location>
</feature>
<dbReference type="SUPFAM" id="SSF55785">
    <property type="entry name" value="PYP-like sensor domain (PAS domain)"/>
    <property type="match status" value="2"/>
</dbReference>
<dbReference type="Pfam" id="PF02954">
    <property type="entry name" value="HTH_8"/>
    <property type="match status" value="1"/>
</dbReference>
<evidence type="ECO:0000256" key="2">
    <source>
        <dbReference type="ARBA" id="ARBA00022840"/>
    </source>
</evidence>
<dbReference type="SMART" id="SM00091">
    <property type="entry name" value="PAS"/>
    <property type="match status" value="2"/>
</dbReference>
<dbReference type="InterPro" id="IPR002197">
    <property type="entry name" value="HTH_Fis"/>
</dbReference>
<reference evidence="9" key="1">
    <citation type="submission" date="2019-08" db="EMBL/GenBank/DDBJ databases">
        <authorList>
            <person name="Kucharzyk K."/>
            <person name="Murdoch R.W."/>
            <person name="Higgins S."/>
            <person name="Loffler F."/>
        </authorList>
    </citation>
    <scope>NUCLEOTIDE SEQUENCE</scope>
</reference>
<organism evidence="9">
    <name type="scientific">bioreactor metagenome</name>
    <dbReference type="NCBI Taxonomy" id="1076179"/>
    <lineage>
        <taxon>unclassified sequences</taxon>
        <taxon>metagenomes</taxon>
        <taxon>ecological metagenomes</taxon>
    </lineage>
</organism>
<dbReference type="AlphaFoldDB" id="A0A644TT16"/>
<dbReference type="InterPro" id="IPR002078">
    <property type="entry name" value="Sigma_54_int"/>
</dbReference>
<evidence type="ECO:0000313" key="9">
    <source>
        <dbReference type="EMBL" id="MPL69392.1"/>
    </source>
</evidence>
<evidence type="ECO:0000259" key="7">
    <source>
        <dbReference type="PROSITE" id="PS50112"/>
    </source>
</evidence>
<dbReference type="CDD" id="cd00130">
    <property type="entry name" value="PAS"/>
    <property type="match status" value="2"/>
</dbReference>
<dbReference type="InterPro" id="IPR046342">
    <property type="entry name" value="CBS_dom_sf"/>
</dbReference>
<dbReference type="Pfam" id="PF00158">
    <property type="entry name" value="Sigma54_activat"/>
    <property type="match status" value="1"/>
</dbReference>
<dbReference type="SUPFAM" id="SSF52540">
    <property type="entry name" value="P-loop containing nucleoside triphosphate hydrolases"/>
    <property type="match status" value="1"/>
</dbReference>
<dbReference type="Pfam" id="PF25601">
    <property type="entry name" value="AAA_lid_14"/>
    <property type="match status" value="1"/>
</dbReference>
<dbReference type="PANTHER" id="PTHR32071:SF57">
    <property type="entry name" value="C4-DICARBOXYLATE TRANSPORT TRANSCRIPTIONAL REGULATORY PROTEIN DCTD"/>
    <property type="match status" value="1"/>
</dbReference>
<dbReference type="PROSITE" id="PS00675">
    <property type="entry name" value="SIGMA54_INTERACT_1"/>
    <property type="match status" value="1"/>
</dbReference>
<dbReference type="InterPro" id="IPR000014">
    <property type="entry name" value="PAS"/>
</dbReference>
<dbReference type="GO" id="GO:0006355">
    <property type="term" value="P:regulation of DNA-templated transcription"/>
    <property type="evidence" value="ECO:0007669"/>
    <property type="project" value="InterPro"/>
</dbReference>
<dbReference type="Pfam" id="PF00571">
    <property type="entry name" value="CBS"/>
    <property type="match status" value="2"/>
</dbReference>
<dbReference type="PROSITE" id="PS51371">
    <property type="entry name" value="CBS"/>
    <property type="match status" value="1"/>
</dbReference>
<dbReference type="FunFam" id="3.40.50.300:FF:000006">
    <property type="entry name" value="DNA-binding transcriptional regulator NtrC"/>
    <property type="match status" value="1"/>
</dbReference>
<dbReference type="PROSITE" id="PS50112">
    <property type="entry name" value="PAS"/>
    <property type="match status" value="2"/>
</dbReference>
<evidence type="ECO:0000256" key="4">
    <source>
        <dbReference type="ARBA" id="ARBA00023125"/>
    </source>
</evidence>
<evidence type="ECO:0000256" key="5">
    <source>
        <dbReference type="ARBA" id="ARBA00023163"/>
    </source>
</evidence>
<dbReference type="InterPro" id="IPR058031">
    <property type="entry name" value="AAA_lid_NorR"/>
</dbReference>
<dbReference type="PROSITE" id="PS50045">
    <property type="entry name" value="SIGMA54_INTERACT_4"/>
    <property type="match status" value="1"/>
</dbReference>
<dbReference type="PRINTS" id="PR01590">
    <property type="entry name" value="HTHFIS"/>
</dbReference>
<keyword evidence="4" id="KW-0238">DNA-binding</keyword>
<dbReference type="InterPro" id="IPR000644">
    <property type="entry name" value="CBS_dom"/>
</dbReference>
<dbReference type="Gene3D" id="1.10.10.60">
    <property type="entry name" value="Homeodomain-like"/>
    <property type="match status" value="1"/>
</dbReference>
<dbReference type="SUPFAM" id="SSF46689">
    <property type="entry name" value="Homeodomain-like"/>
    <property type="match status" value="1"/>
</dbReference>
<dbReference type="InterPro" id="IPR013767">
    <property type="entry name" value="PAS_fold"/>
</dbReference>
<proteinExistence type="predicted"/>
<dbReference type="SMART" id="SM00382">
    <property type="entry name" value="AAA"/>
    <property type="match status" value="1"/>
</dbReference>
<keyword evidence="3" id="KW-0805">Transcription regulation</keyword>
<accession>A0A644TT16</accession>
<dbReference type="Gene3D" id="3.10.580.10">
    <property type="entry name" value="CBS-domain"/>
    <property type="match status" value="1"/>
</dbReference>
<dbReference type="InterPro" id="IPR025662">
    <property type="entry name" value="Sigma_54_int_dom_ATP-bd_1"/>
</dbReference>
<dbReference type="SUPFAM" id="SSF54631">
    <property type="entry name" value="CBS-domain pair"/>
    <property type="match status" value="1"/>
</dbReference>
<sequence>MLVRDFMTPNPKTLRLTDTLKDAAFLFYKYKIGGAPVVNDKHEVCGLVTKEHIIEANLHSVALSQPVSVKMNQGVIVVQPECTLDEAWQIPVSLLPVVDHNNQLVGIISRQDFMGIFYANMCRASNEVQALVRSAHNGIIVINSYGIIEVFNEAAGRLVGIAANEARGKFIYDVIPNTRLMHVLQTGECEIKSAIEIADHKLTVNRSPICEGSKVVGALAIIEDTSQSTDTTQKLATTQQKLEALECIFESLKQGIIVVDNNNVIHLVNHSYEDIMGIPREEMLGQTAKDMIENSRMHVVLKTGVPELAELQSVKGRTVVVHRIPMFKDGEIIGAVGEAVFKDISEVDALLQREKIFVCTKPAKQIIKDQVPLKTTFESIIGRSRPIVHVKNLAARAAATDSTVLITGESGTGKDLFAQAIHNASWRSSKPMVSINCAAIPTELLEAELFGYDEGAFTGAKRGGKKGKFELAEGGTLFLDEIGDMPLPMQAKLLRVMQDKTFEHIGGEKVKTCDVRIIAATNKPLEEMVQSGAFREDLYYRLNVICLEVPPLRDRKEDIGELIEFLIPGICHRLRVPVKQFSPEALAILRSYPWPGNVRELINTLEQIGATISVALITSKHLPPMVIHQLGRRKAKSETNHDQTGREKDYISDALKNSKGNKALAAKILGIHRSTLYEKIKKYNL</sequence>
<dbReference type="GO" id="GO:0005524">
    <property type="term" value="F:ATP binding"/>
    <property type="evidence" value="ECO:0007669"/>
    <property type="project" value="UniProtKB-KW"/>
</dbReference>
<feature type="domain" description="PAS" evidence="7">
    <location>
        <begin position="241"/>
        <end position="287"/>
    </location>
</feature>
<dbReference type="InterPro" id="IPR035965">
    <property type="entry name" value="PAS-like_dom_sf"/>
</dbReference>
<dbReference type="EMBL" id="VSSQ01000046">
    <property type="protein sequence ID" value="MPL69392.1"/>
    <property type="molecule type" value="Genomic_DNA"/>
</dbReference>
<dbReference type="SMART" id="SM00116">
    <property type="entry name" value="CBS"/>
    <property type="match status" value="2"/>
</dbReference>
<dbReference type="InterPro" id="IPR027417">
    <property type="entry name" value="P-loop_NTPase"/>
</dbReference>
<dbReference type="Gene3D" id="3.30.450.20">
    <property type="entry name" value="PAS domain"/>
    <property type="match status" value="2"/>
</dbReference>